<dbReference type="AlphaFoldDB" id="A0A835JYW0"/>
<comment type="caution">
    <text evidence="1">The sequence shown here is derived from an EMBL/GenBank/DDBJ whole genome shotgun (WGS) entry which is preliminary data.</text>
</comment>
<reference evidence="1 2" key="1">
    <citation type="submission" date="2020-10" db="EMBL/GenBank/DDBJ databases">
        <title>Plant Genome Project.</title>
        <authorList>
            <person name="Zhang R.-G."/>
        </authorList>
    </citation>
    <scope>NUCLEOTIDE SEQUENCE [LARGE SCALE GENOMIC DNA]</scope>
    <source>
        <strain evidence="1">FAFU-HL-1</strain>
        <tissue evidence="1">Leaf</tissue>
    </source>
</reference>
<dbReference type="EMBL" id="JADGMS010000006">
    <property type="protein sequence ID" value="KAF9680040.1"/>
    <property type="molecule type" value="Genomic_DNA"/>
</dbReference>
<organism evidence="1 2">
    <name type="scientific">Salix dunnii</name>
    <dbReference type="NCBI Taxonomy" id="1413687"/>
    <lineage>
        <taxon>Eukaryota</taxon>
        <taxon>Viridiplantae</taxon>
        <taxon>Streptophyta</taxon>
        <taxon>Embryophyta</taxon>
        <taxon>Tracheophyta</taxon>
        <taxon>Spermatophyta</taxon>
        <taxon>Magnoliopsida</taxon>
        <taxon>eudicotyledons</taxon>
        <taxon>Gunneridae</taxon>
        <taxon>Pentapetalae</taxon>
        <taxon>rosids</taxon>
        <taxon>fabids</taxon>
        <taxon>Malpighiales</taxon>
        <taxon>Salicaceae</taxon>
        <taxon>Saliceae</taxon>
        <taxon>Salix</taxon>
    </lineage>
</organism>
<accession>A0A835JYW0</accession>
<proteinExistence type="predicted"/>
<evidence type="ECO:0000313" key="2">
    <source>
        <dbReference type="Proteomes" id="UP000657918"/>
    </source>
</evidence>
<keyword evidence="2" id="KW-1185">Reference proteome</keyword>
<dbReference type="Proteomes" id="UP000657918">
    <property type="component" value="Unassembled WGS sequence"/>
</dbReference>
<evidence type="ECO:0000313" key="1">
    <source>
        <dbReference type="EMBL" id="KAF9680040.1"/>
    </source>
</evidence>
<gene>
    <name evidence="1" type="ORF">SADUNF_Sadunf06G0078700</name>
</gene>
<sequence>MELQLKIKKSRSMFLVLISIPWFSVILARDGIHFTHEWSKILVKMILKVIKEANRVALPEFSEDSSYDPKKTAIVFEPDLIGDFTWE</sequence>
<protein>
    <submittedName>
        <fullName evidence="1">Uncharacterized protein</fullName>
    </submittedName>
</protein>
<name>A0A835JYW0_9ROSI</name>